<evidence type="ECO:0000256" key="1">
    <source>
        <dbReference type="ARBA" id="ARBA00007623"/>
    </source>
</evidence>
<feature type="domain" description="Calpain catalytic" evidence="3">
    <location>
        <begin position="45"/>
        <end position="114"/>
    </location>
</feature>
<evidence type="ECO:0000313" key="4">
    <source>
        <dbReference type="EMBL" id="KAH0622671.1"/>
    </source>
</evidence>
<dbReference type="Proteomes" id="UP000826234">
    <property type="component" value="Unassembled WGS sequence"/>
</dbReference>
<comment type="caution">
    <text evidence="4">The sequence shown here is derived from an EMBL/GenBank/DDBJ whole genome shotgun (WGS) entry which is preliminary data.</text>
</comment>
<dbReference type="SUPFAM" id="SSF54001">
    <property type="entry name" value="Cysteine proteinases"/>
    <property type="match status" value="1"/>
</dbReference>
<evidence type="ECO:0000313" key="5">
    <source>
        <dbReference type="Proteomes" id="UP000826234"/>
    </source>
</evidence>
<name>A0ABQ7SZD6_PHRPL</name>
<dbReference type="InterPro" id="IPR022684">
    <property type="entry name" value="Calpain_cysteine_protease"/>
</dbReference>
<protein>
    <recommendedName>
        <fullName evidence="3">Calpain catalytic domain-containing protein</fullName>
    </recommendedName>
</protein>
<organism evidence="4 5">
    <name type="scientific">Phrynosoma platyrhinos</name>
    <name type="common">Desert horned lizard</name>
    <dbReference type="NCBI Taxonomy" id="52577"/>
    <lineage>
        <taxon>Eukaryota</taxon>
        <taxon>Metazoa</taxon>
        <taxon>Chordata</taxon>
        <taxon>Craniata</taxon>
        <taxon>Vertebrata</taxon>
        <taxon>Euteleostomi</taxon>
        <taxon>Lepidosauria</taxon>
        <taxon>Squamata</taxon>
        <taxon>Bifurcata</taxon>
        <taxon>Unidentata</taxon>
        <taxon>Episquamata</taxon>
        <taxon>Toxicofera</taxon>
        <taxon>Iguania</taxon>
        <taxon>Phrynosomatidae</taxon>
        <taxon>Phrynosomatinae</taxon>
        <taxon>Phrynosoma</taxon>
    </lineage>
</organism>
<comment type="similarity">
    <text evidence="1">Belongs to the peptidase C2 family.</text>
</comment>
<gene>
    <name evidence="4" type="ORF">JD844_025173</name>
</gene>
<proteinExistence type="inferred from homology"/>
<sequence>MTSAAIKLAKEKEVLEGLGSNENAIKYLKQDFEKLRKQCLLSGTLFKDEEFPACPSALGYRDLGPSSPKTHGIIWKRPPLTDDLEVDNQEVNKFTYAITFISFLKSDICRRLLAFGSHCITHIGSRNFRPGCSQRPKLPEGLCWDISLPGTLSSPSCMSPSNKGR</sequence>
<dbReference type="InterPro" id="IPR038765">
    <property type="entry name" value="Papain-like_cys_pep_sf"/>
</dbReference>
<dbReference type="InterPro" id="IPR001300">
    <property type="entry name" value="Peptidase_C2_calpain_cat"/>
</dbReference>
<dbReference type="PANTHER" id="PTHR10183:SF374">
    <property type="entry name" value="CALPAIN-8"/>
    <property type="match status" value="1"/>
</dbReference>
<accession>A0ABQ7SZD6</accession>
<reference evidence="4 5" key="1">
    <citation type="journal article" date="2022" name="Gigascience">
        <title>A chromosome-level genome assembly and annotation of the desert horned lizard, Phrynosoma platyrhinos, provides insight into chromosomal rearrangements among reptiles.</title>
        <authorList>
            <person name="Koochekian N."/>
            <person name="Ascanio A."/>
            <person name="Farleigh K."/>
            <person name="Card D.C."/>
            <person name="Schield D.R."/>
            <person name="Castoe T.A."/>
            <person name="Jezkova T."/>
        </authorList>
    </citation>
    <scope>NUCLEOTIDE SEQUENCE [LARGE SCALE GENOMIC DNA]</scope>
    <source>
        <strain evidence="4">NK-2021</strain>
    </source>
</reference>
<dbReference type="PROSITE" id="PS50203">
    <property type="entry name" value="CALPAIN_CAT"/>
    <property type="match status" value="1"/>
</dbReference>
<keyword evidence="5" id="KW-1185">Reference proteome</keyword>
<dbReference type="PANTHER" id="PTHR10183">
    <property type="entry name" value="CALPAIN"/>
    <property type="match status" value="1"/>
</dbReference>
<comment type="caution">
    <text evidence="2">Lacks conserved residue(s) required for the propagation of feature annotation.</text>
</comment>
<evidence type="ECO:0000256" key="2">
    <source>
        <dbReference type="PROSITE-ProRule" id="PRU00239"/>
    </source>
</evidence>
<dbReference type="EMBL" id="JAIPUX010003289">
    <property type="protein sequence ID" value="KAH0622671.1"/>
    <property type="molecule type" value="Genomic_DNA"/>
</dbReference>
<evidence type="ECO:0000259" key="3">
    <source>
        <dbReference type="PROSITE" id="PS50203"/>
    </source>
</evidence>